<keyword evidence="5 7" id="KW-0472">Membrane</keyword>
<keyword evidence="9" id="KW-1185">Reference proteome</keyword>
<reference evidence="8 9" key="1">
    <citation type="submission" date="2016-09" db="EMBL/GenBank/DDBJ databases">
        <title>Aspergillus awamori IFM 58123T.</title>
        <authorList>
            <person name="Kusuya Y."/>
            <person name="Shimizu M."/>
            <person name="Takahashi H."/>
            <person name="Yaguchi T."/>
        </authorList>
    </citation>
    <scope>NUCLEOTIDE SEQUENCE [LARGE SCALE GENOMIC DNA]</scope>
    <source>
        <strain evidence="8 9">IFM 58123</strain>
    </source>
</reference>
<feature type="transmembrane region" description="Helical" evidence="7">
    <location>
        <begin position="62"/>
        <end position="81"/>
    </location>
</feature>
<evidence type="ECO:0000256" key="3">
    <source>
        <dbReference type="ARBA" id="ARBA00022692"/>
    </source>
</evidence>
<dbReference type="InterPro" id="IPR036259">
    <property type="entry name" value="MFS_trans_sf"/>
</dbReference>
<gene>
    <name evidence="8" type="ORF">AAWM_07321</name>
</gene>
<keyword evidence="3 7" id="KW-0812">Transmembrane</keyword>
<dbReference type="GO" id="GO:0016020">
    <property type="term" value="C:membrane"/>
    <property type="evidence" value="ECO:0007669"/>
    <property type="project" value="UniProtKB-SubCell"/>
</dbReference>
<dbReference type="AlphaFoldDB" id="A0A401KYR1"/>
<comment type="caution">
    <text evidence="8">The sequence shown here is derived from an EMBL/GenBank/DDBJ whole genome shotgun (WGS) entry which is preliminary data.</text>
</comment>
<feature type="transmembrane region" description="Helical" evidence="7">
    <location>
        <begin position="6"/>
        <end position="25"/>
    </location>
</feature>
<keyword evidence="4 7" id="KW-1133">Transmembrane helix</keyword>
<evidence type="ECO:0000256" key="1">
    <source>
        <dbReference type="ARBA" id="ARBA00004141"/>
    </source>
</evidence>
<dbReference type="EMBL" id="BDHI01000017">
    <property type="protein sequence ID" value="GCB24436.1"/>
    <property type="molecule type" value="Genomic_DNA"/>
</dbReference>
<keyword evidence="2" id="KW-0813">Transport</keyword>
<feature type="compositionally biased region" description="Basic and acidic residues" evidence="6">
    <location>
        <begin position="138"/>
        <end position="155"/>
    </location>
</feature>
<evidence type="ECO:0000313" key="8">
    <source>
        <dbReference type="EMBL" id="GCB24436.1"/>
    </source>
</evidence>
<feature type="transmembrane region" description="Helical" evidence="7">
    <location>
        <begin position="102"/>
        <end position="128"/>
    </location>
</feature>
<dbReference type="Proteomes" id="UP000286921">
    <property type="component" value="Unassembled WGS sequence"/>
</dbReference>
<sequence length="169" mass="18444">MHVSPLVMVAYFAPFALGGIFFSLLRGLFLHVLPGTVLLVIWGIGWLMAPLLFAIMPRGAGYWPYVFPAMICGTLGMDVTYNVTNIFVTTSLLQRQQRLAAAVANSVIFLGITEWLAGLGLITTVLFVKIKPAKSEVTVDEKEGNSGETEVPKEEMDVEVNEQAAIVLQ</sequence>
<dbReference type="SUPFAM" id="SSF103473">
    <property type="entry name" value="MFS general substrate transporter"/>
    <property type="match status" value="1"/>
</dbReference>
<organism evidence="8 9">
    <name type="scientific">Aspergillus awamori</name>
    <name type="common">Black koji mold</name>
    <dbReference type="NCBI Taxonomy" id="105351"/>
    <lineage>
        <taxon>Eukaryota</taxon>
        <taxon>Fungi</taxon>
        <taxon>Dikarya</taxon>
        <taxon>Ascomycota</taxon>
        <taxon>Pezizomycotina</taxon>
        <taxon>Eurotiomycetes</taxon>
        <taxon>Eurotiomycetidae</taxon>
        <taxon>Eurotiales</taxon>
        <taxon>Aspergillaceae</taxon>
        <taxon>Aspergillus</taxon>
    </lineage>
</organism>
<proteinExistence type="predicted"/>
<evidence type="ECO:0000256" key="6">
    <source>
        <dbReference type="SAM" id="MobiDB-lite"/>
    </source>
</evidence>
<dbReference type="PANTHER" id="PTHR42718:SF9">
    <property type="entry name" value="MAJOR FACILITATOR SUPERFAMILY MULTIDRUG TRANSPORTER MFSC"/>
    <property type="match status" value="1"/>
</dbReference>
<feature type="region of interest" description="Disordered" evidence="6">
    <location>
        <begin position="138"/>
        <end position="157"/>
    </location>
</feature>
<name>A0A401KYR1_ASPAW</name>
<accession>A0A401KYR1</accession>
<evidence type="ECO:0000256" key="7">
    <source>
        <dbReference type="SAM" id="Phobius"/>
    </source>
</evidence>
<evidence type="ECO:0000256" key="4">
    <source>
        <dbReference type="ARBA" id="ARBA00022989"/>
    </source>
</evidence>
<evidence type="ECO:0000313" key="9">
    <source>
        <dbReference type="Proteomes" id="UP000286921"/>
    </source>
</evidence>
<evidence type="ECO:0000256" key="2">
    <source>
        <dbReference type="ARBA" id="ARBA00022448"/>
    </source>
</evidence>
<comment type="subcellular location">
    <subcellularLocation>
        <location evidence="1">Membrane</location>
        <topology evidence="1">Multi-pass membrane protein</topology>
    </subcellularLocation>
</comment>
<protein>
    <submittedName>
        <fullName evidence="8">Drug resistance protein YOR378W</fullName>
    </submittedName>
</protein>
<dbReference type="PANTHER" id="PTHR42718">
    <property type="entry name" value="MAJOR FACILITATOR SUPERFAMILY MULTIDRUG TRANSPORTER MFSC"/>
    <property type="match status" value="1"/>
</dbReference>
<feature type="transmembrane region" description="Helical" evidence="7">
    <location>
        <begin position="37"/>
        <end position="56"/>
    </location>
</feature>
<evidence type="ECO:0000256" key="5">
    <source>
        <dbReference type="ARBA" id="ARBA00023136"/>
    </source>
</evidence>